<dbReference type="Pfam" id="PF05050">
    <property type="entry name" value="Methyltransf_21"/>
    <property type="match status" value="1"/>
</dbReference>
<evidence type="ECO:0000259" key="1">
    <source>
        <dbReference type="Pfam" id="PF05050"/>
    </source>
</evidence>
<proteinExistence type="predicted"/>
<feature type="domain" description="Methyltransferase FkbM" evidence="1">
    <location>
        <begin position="67"/>
        <end position="233"/>
    </location>
</feature>
<accession>E0TC42</accession>
<keyword evidence="3" id="KW-1185">Reference proteome</keyword>
<dbReference type="RefSeq" id="WP_013301274.1">
    <property type="nucleotide sequence ID" value="NC_014414.1"/>
</dbReference>
<dbReference type="InterPro" id="IPR029063">
    <property type="entry name" value="SAM-dependent_MTases_sf"/>
</dbReference>
<dbReference type="STRING" id="314260.PB2503_11264"/>
<reference evidence="3" key="1">
    <citation type="submission" date="2010-08" db="EMBL/GenBank/DDBJ databases">
        <title>Genome sequence of Parvularcula bermudensis HTCC2503.</title>
        <authorList>
            <person name="Kang D.-M."/>
            <person name="Oh H.-M."/>
            <person name="Cho J.-C."/>
        </authorList>
    </citation>
    <scope>NUCLEOTIDE SEQUENCE [LARGE SCALE GENOMIC DNA]</scope>
    <source>
        <strain evidence="3">ATCC BAA-594 / HTCC2503 / KCTC 12087</strain>
    </source>
</reference>
<evidence type="ECO:0000313" key="2">
    <source>
        <dbReference type="EMBL" id="ADM10300.1"/>
    </source>
</evidence>
<dbReference type="InterPro" id="IPR052514">
    <property type="entry name" value="SAM-dependent_MTase"/>
</dbReference>
<dbReference type="Proteomes" id="UP000001302">
    <property type="component" value="Chromosome"/>
</dbReference>
<dbReference type="eggNOG" id="COG2518">
    <property type="taxonomic scope" value="Bacteria"/>
</dbReference>
<reference evidence="2 3" key="2">
    <citation type="journal article" date="2011" name="J. Bacteriol.">
        <title>Complete genome sequence of strain HTCC2503T of Parvularcula bermudensis, the type species of the order "Parvularculales" in the class Alphaproteobacteria.</title>
        <authorList>
            <person name="Oh H.M."/>
            <person name="Kang I."/>
            <person name="Vergin K.L."/>
            <person name="Kang D."/>
            <person name="Rhee K.H."/>
            <person name="Giovannoni S.J."/>
            <person name="Cho J.C."/>
        </authorList>
    </citation>
    <scope>NUCLEOTIDE SEQUENCE [LARGE SCALE GENOMIC DNA]</scope>
    <source>
        <strain evidence="3">ATCC BAA-594 / HTCC2503 / KCTC 12087</strain>
    </source>
</reference>
<dbReference type="Gene3D" id="3.40.50.150">
    <property type="entry name" value="Vaccinia Virus protein VP39"/>
    <property type="match status" value="1"/>
</dbReference>
<dbReference type="AlphaFoldDB" id="E0TC42"/>
<gene>
    <name evidence="2" type="ordered locus">PB2503_11264</name>
</gene>
<dbReference type="OrthoDB" id="7272699at2"/>
<dbReference type="PANTHER" id="PTHR34203:SF15">
    <property type="entry name" value="SLL1173 PROTEIN"/>
    <property type="match status" value="1"/>
</dbReference>
<dbReference type="SUPFAM" id="SSF53335">
    <property type="entry name" value="S-adenosyl-L-methionine-dependent methyltransferases"/>
    <property type="match status" value="1"/>
</dbReference>
<evidence type="ECO:0000313" key="3">
    <source>
        <dbReference type="Proteomes" id="UP000001302"/>
    </source>
</evidence>
<name>E0TC42_PARBH</name>
<protein>
    <recommendedName>
        <fullName evidence="1">Methyltransferase FkbM domain-containing protein</fullName>
    </recommendedName>
</protein>
<dbReference type="HOGENOM" id="CLU_074577_0_0_5"/>
<dbReference type="PANTHER" id="PTHR34203">
    <property type="entry name" value="METHYLTRANSFERASE, FKBM FAMILY PROTEIN"/>
    <property type="match status" value="1"/>
</dbReference>
<dbReference type="InterPro" id="IPR006342">
    <property type="entry name" value="FkbM_mtfrase"/>
</dbReference>
<dbReference type="NCBIfam" id="TIGR01444">
    <property type="entry name" value="fkbM_fam"/>
    <property type="match status" value="1"/>
</dbReference>
<organism evidence="2 3">
    <name type="scientific">Parvularcula bermudensis (strain ATCC BAA-594 / HTCC2503 / KCTC 12087)</name>
    <dbReference type="NCBI Taxonomy" id="314260"/>
    <lineage>
        <taxon>Bacteria</taxon>
        <taxon>Pseudomonadati</taxon>
        <taxon>Pseudomonadota</taxon>
        <taxon>Alphaproteobacteria</taxon>
        <taxon>Parvularculales</taxon>
        <taxon>Parvularculaceae</taxon>
        <taxon>Parvularcula</taxon>
    </lineage>
</organism>
<dbReference type="KEGG" id="pbr:PB2503_11264"/>
<sequence>MLSPKRLATKILDRTKLNMWAKLHHGPHLRVDMSNTVGRSIYLRHRYEPSIEQVVREMLTLGDTFLDIGANVGYFSAVAAGCVGPTGRVIAVEPNIALCKNIRDSISRNGWSNIEVLPMGVGANASFDVLRVQPSSGVSYVGTVEEAEDQAISVELIVVETIDSILAKLALDRPPKLIKIDVEGRERDALQGATALLGQRSTSFIVEHAARNQARFGVGEHEVAEIFRQFGYEPTAIGQSAIDWSRSDVLWQPAAH</sequence>
<dbReference type="EMBL" id="CP002156">
    <property type="protein sequence ID" value="ADM10300.1"/>
    <property type="molecule type" value="Genomic_DNA"/>
</dbReference>